<evidence type="ECO:0000313" key="9">
    <source>
        <dbReference type="Ensembl" id="ENSAMXP00005027867.1"/>
    </source>
</evidence>
<protein>
    <submittedName>
        <fullName evidence="9">Grainyhead-like transcription factor 2b</fullName>
    </submittedName>
</protein>
<evidence type="ECO:0000256" key="3">
    <source>
        <dbReference type="ARBA" id="ARBA00023125"/>
    </source>
</evidence>
<keyword evidence="2" id="KW-0805">Transcription regulation</keyword>
<sequence length="581" mass="66939">MYIYSSEKNEETTLVSEVKRLVVVVPNEPSFHNRRAYTSEDEAWRSYLENPLTAATKAMMSINGDEDSAAALGLLYEYYKVPKDKRVMPIAKVVEITEEQEKRSVFLLDTQSVDNHVQVLKSVPVNLCVNTEQQDCKREQFGGVVKTEVYTPVFMNSSLHYRTESEEQTRVVYEHTHSFETTAASHDGFGKDEQCSSPDSTYEEDSNEKYRPSSLGANEFIFNPSDTDTFQYSLEASRSLRQKQGEGPMTYLNKGQFYAITLNETGTNKRLRHPISKVRSVIMVVFSEDKNRDEQLKYWRYWHSRQHTAKQRVLDIADYKESFNTIGNIEEIAYNAVSFTWDVNEEAKIFITVNCLSTDFSSQKGVKGLPLMIQIDTYSYNNRSNKPLHRAYCQIKVFCDKAGRRGGGHRLVTLPKKDDATFFKTMTDLDAQPVLFIPDVHFGNLQRAAQVFAFNTEEIEREGSVLVKRMFRPSEDDYCPSPHKQVKEETQKRVLLYVRKESDEVFDALMLRSPTLRGLMDAISEKYGIPVERIAKIYKKSKKGILVNMDDNIIEHYSNEDTFILSIESYAEAYKITLLEI</sequence>
<feature type="domain" description="Grh/CP2 DB" evidence="8">
    <location>
        <begin position="226"/>
        <end position="453"/>
    </location>
</feature>
<dbReference type="Ensembl" id="ENSAMXT00005030616.1">
    <property type="protein sequence ID" value="ENSAMXP00005027867.1"/>
    <property type="gene ID" value="ENSAMXG00005013843.1"/>
</dbReference>
<evidence type="ECO:0000313" key="10">
    <source>
        <dbReference type="Proteomes" id="UP000694621"/>
    </source>
</evidence>
<dbReference type="Pfam" id="PF04516">
    <property type="entry name" value="CP2"/>
    <property type="match status" value="1"/>
</dbReference>
<dbReference type="Proteomes" id="UP000694621">
    <property type="component" value="Unplaced"/>
</dbReference>
<evidence type="ECO:0000256" key="2">
    <source>
        <dbReference type="ARBA" id="ARBA00023015"/>
    </source>
</evidence>
<evidence type="ECO:0000256" key="7">
    <source>
        <dbReference type="SAM" id="MobiDB-lite"/>
    </source>
</evidence>
<dbReference type="GO" id="GO:0000978">
    <property type="term" value="F:RNA polymerase II cis-regulatory region sequence-specific DNA binding"/>
    <property type="evidence" value="ECO:0007669"/>
    <property type="project" value="TreeGrafter"/>
</dbReference>
<dbReference type="PROSITE" id="PS51968">
    <property type="entry name" value="GRH_CP2_DB"/>
    <property type="match status" value="1"/>
</dbReference>
<dbReference type="GO" id="GO:0021915">
    <property type="term" value="P:neural tube development"/>
    <property type="evidence" value="ECO:0007669"/>
    <property type="project" value="TreeGrafter"/>
</dbReference>
<feature type="region of interest" description="Disordered" evidence="7">
    <location>
        <begin position="183"/>
        <end position="214"/>
    </location>
</feature>
<keyword evidence="5 6" id="KW-0539">Nucleus</keyword>
<comment type="subcellular location">
    <subcellularLocation>
        <location evidence="1 6">Nucleus</location>
    </subcellularLocation>
</comment>
<evidence type="ECO:0000259" key="8">
    <source>
        <dbReference type="PROSITE" id="PS51968"/>
    </source>
</evidence>
<evidence type="ECO:0000256" key="6">
    <source>
        <dbReference type="PROSITE-ProRule" id="PRU01313"/>
    </source>
</evidence>
<organism evidence="9 10">
    <name type="scientific">Astyanax mexicanus</name>
    <name type="common">Blind cave fish</name>
    <name type="synonym">Astyanax fasciatus mexicanus</name>
    <dbReference type="NCBI Taxonomy" id="7994"/>
    <lineage>
        <taxon>Eukaryota</taxon>
        <taxon>Metazoa</taxon>
        <taxon>Chordata</taxon>
        <taxon>Craniata</taxon>
        <taxon>Vertebrata</taxon>
        <taxon>Euteleostomi</taxon>
        <taxon>Actinopterygii</taxon>
        <taxon>Neopterygii</taxon>
        <taxon>Teleostei</taxon>
        <taxon>Ostariophysi</taxon>
        <taxon>Characiformes</taxon>
        <taxon>Characoidei</taxon>
        <taxon>Acestrorhamphidae</taxon>
        <taxon>Acestrorhamphinae</taxon>
        <taxon>Astyanax</taxon>
    </lineage>
</organism>
<accession>A0A8B9JYV0</accession>
<dbReference type="PANTHER" id="PTHR11037">
    <property type="entry name" value="TRANSCRIPTION FACTOR CP2"/>
    <property type="match status" value="1"/>
</dbReference>
<evidence type="ECO:0000256" key="1">
    <source>
        <dbReference type="ARBA" id="ARBA00004123"/>
    </source>
</evidence>
<proteinExistence type="predicted"/>
<dbReference type="PANTHER" id="PTHR11037:SF17">
    <property type="entry name" value="GRAINYHEAD-LIKE PROTEIN 2 HOMOLOG"/>
    <property type="match status" value="1"/>
</dbReference>
<dbReference type="GO" id="GO:0001228">
    <property type="term" value="F:DNA-binding transcription activator activity, RNA polymerase II-specific"/>
    <property type="evidence" value="ECO:0007669"/>
    <property type="project" value="TreeGrafter"/>
</dbReference>
<keyword evidence="4" id="KW-0804">Transcription</keyword>
<evidence type="ECO:0000256" key="5">
    <source>
        <dbReference type="ARBA" id="ARBA00023242"/>
    </source>
</evidence>
<reference evidence="9" key="1">
    <citation type="submission" date="2025-08" db="UniProtKB">
        <authorList>
            <consortium name="Ensembl"/>
        </authorList>
    </citation>
    <scope>IDENTIFICATION</scope>
</reference>
<dbReference type="AlphaFoldDB" id="A0A8B9JYV0"/>
<keyword evidence="3 6" id="KW-0238">DNA-binding</keyword>
<dbReference type="InterPro" id="IPR057520">
    <property type="entry name" value="GRHL1/CP2_C"/>
</dbReference>
<dbReference type="Pfam" id="PF25416">
    <property type="entry name" value="GRHL1_C"/>
    <property type="match status" value="1"/>
</dbReference>
<name>A0A8B9JYV0_ASTMX</name>
<dbReference type="GO" id="GO:0005634">
    <property type="term" value="C:nucleus"/>
    <property type="evidence" value="ECO:0007669"/>
    <property type="project" value="UniProtKB-SubCell"/>
</dbReference>
<evidence type="ECO:0000256" key="4">
    <source>
        <dbReference type="ARBA" id="ARBA00023163"/>
    </source>
</evidence>
<dbReference type="InterPro" id="IPR007604">
    <property type="entry name" value="CP2"/>
</dbReference>
<dbReference type="InterPro" id="IPR040167">
    <property type="entry name" value="TF_CP2-like"/>
</dbReference>
<dbReference type="GO" id="GO:0007420">
    <property type="term" value="P:brain development"/>
    <property type="evidence" value="ECO:0007669"/>
    <property type="project" value="TreeGrafter"/>
</dbReference>